<dbReference type="InterPro" id="IPR006977">
    <property type="entry name" value="Yip1_dom"/>
</dbReference>
<feature type="region of interest" description="Disordered" evidence="7">
    <location>
        <begin position="1"/>
        <end position="43"/>
    </location>
</feature>
<evidence type="ECO:0000256" key="4">
    <source>
        <dbReference type="ARBA" id="ARBA00022989"/>
    </source>
</evidence>
<dbReference type="OrthoDB" id="10256463at2759"/>
<dbReference type="GO" id="GO:0016192">
    <property type="term" value="P:vesicle-mediated transport"/>
    <property type="evidence" value="ECO:0007669"/>
    <property type="project" value="InterPro"/>
</dbReference>
<feature type="transmembrane region" description="Helical" evidence="6">
    <location>
        <begin position="130"/>
        <end position="151"/>
    </location>
</feature>
<comment type="subcellular location">
    <subcellularLocation>
        <location evidence="6">Golgi apparatus membrane</location>
        <topology evidence="6">Multi-pass membrane protein</topology>
    </subcellularLocation>
    <subcellularLocation>
        <location evidence="1">Membrane</location>
        <topology evidence="1">Multi-pass membrane protein</topology>
    </subcellularLocation>
</comment>
<protein>
    <recommendedName>
        <fullName evidence="6">Protein YIPF</fullName>
    </recommendedName>
</protein>
<dbReference type="KEGG" id="aqu:100639422"/>
<keyword evidence="3 6" id="KW-0812">Transmembrane</keyword>
<evidence type="ECO:0000256" key="2">
    <source>
        <dbReference type="ARBA" id="ARBA00010596"/>
    </source>
</evidence>
<feature type="compositionally biased region" description="Basic and acidic residues" evidence="7">
    <location>
        <begin position="25"/>
        <end position="43"/>
    </location>
</feature>
<evidence type="ECO:0000313" key="10">
    <source>
        <dbReference type="Proteomes" id="UP000007879"/>
    </source>
</evidence>
<feature type="transmembrane region" description="Helical" evidence="6">
    <location>
        <begin position="193"/>
        <end position="212"/>
    </location>
</feature>
<gene>
    <name evidence="9" type="primary">100639422</name>
</gene>
<dbReference type="EnsemblMetazoa" id="Aqu2.1.11622_001">
    <property type="protein sequence ID" value="Aqu2.1.11622_001"/>
    <property type="gene ID" value="Aqu2.1.11622"/>
</dbReference>
<feature type="transmembrane region" description="Helical" evidence="6">
    <location>
        <begin position="163"/>
        <end position="186"/>
    </location>
</feature>
<keyword evidence="5 6" id="KW-0472">Membrane</keyword>
<reference evidence="10" key="1">
    <citation type="journal article" date="2010" name="Nature">
        <title>The Amphimedon queenslandica genome and the evolution of animal complexity.</title>
        <authorList>
            <person name="Srivastava M."/>
            <person name="Simakov O."/>
            <person name="Chapman J."/>
            <person name="Fahey B."/>
            <person name="Gauthier M.E."/>
            <person name="Mitros T."/>
            <person name="Richards G.S."/>
            <person name="Conaco C."/>
            <person name="Dacre M."/>
            <person name="Hellsten U."/>
            <person name="Larroux C."/>
            <person name="Putnam N.H."/>
            <person name="Stanke M."/>
            <person name="Adamska M."/>
            <person name="Darling A."/>
            <person name="Degnan S.M."/>
            <person name="Oakley T.H."/>
            <person name="Plachetzki D.C."/>
            <person name="Zhai Y."/>
            <person name="Adamski M."/>
            <person name="Calcino A."/>
            <person name="Cummins S.F."/>
            <person name="Goodstein D.M."/>
            <person name="Harris C."/>
            <person name="Jackson D.J."/>
            <person name="Leys S.P."/>
            <person name="Shu S."/>
            <person name="Woodcroft B.J."/>
            <person name="Vervoort M."/>
            <person name="Kosik K.S."/>
            <person name="Manning G."/>
            <person name="Degnan B.M."/>
            <person name="Rokhsar D.S."/>
        </authorList>
    </citation>
    <scope>NUCLEOTIDE SEQUENCE [LARGE SCALE GENOMIC DNA]</scope>
</reference>
<organism evidence="9">
    <name type="scientific">Amphimedon queenslandica</name>
    <name type="common">Sponge</name>
    <dbReference type="NCBI Taxonomy" id="400682"/>
    <lineage>
        <taxon>Eukaryota</taxon>
        <taxon>Metazoa</taxon>
        <taxon>Porifera</taxon>
        <taxon>Demospongiae</taxon>
        <taxon>Heteroscleromorpha</taxon>
        <taxon>Haplosclerida</taxon>
        <taxon>Niphatidae</taxon>
        <taxon>Amphimedon</taxon>
    </lineage>
</organism>
<feature type="domain" description="Yip1" evidence="8">
    <location>
        <begin position="84"/>
        <end position="239"/>
    </location>
</feature>
<dbReference type="AlphaFoldDB" id="A0A1X7TBC8"/>
<proteinExistence type="inferred from homology"/>
<dbReference type="EnsemblMetazoa" id="XM_011409610.2">
    <property type="protein sequence ID" value="XP_011407912.2"/>
    <property type="gene ID" value="LOC100639422"/>
</dbReference>
<dbReference type="PANTHER" id="PTHR12822">
    <property type="entry name" value="PROTEIN YIPF"/>
    <property type="match status" value="1"/>
</dbReference>
<accession>A0A1X7TBC8</accession>
<evidence type="ECO:0000256" key="6">
    <source>
        <dbReference type="RuleBase" id="RU361264"/>
    </source>
</evidence>
<evidence type="ECO:0000256" key="1">
    <source>
        <dbReference type="ARBA" id="ARBA00004141"/>
    </source>
</evidence>
<keyword evidence="4 6" id="KW-1133">Transmembrane helix</keyword>
<sequence length="281" mass="31732">MADEKIDFEGLEDFDYNNPPTGDIEAQKEEKTSMSESKGENEQPKGSWFGIFHLEYYQSFFDVTTNEVLHRIAAGIVPYPFNLASIVSSNPDLYGPFWICMTLVLTTALSGNISKFFSGSVKWDFHFHEVIVLLTCIYVYTICLPLGLWGLMVWRKVDGRYSLFQLLTVYGYSMSAFIPLTLLWLINIEALRWLLLIVAIALSGSVLTMSLWQTFRNETKNVSLIVMLFVVLLHAGIAIGFKFFYFRQISYSPVQPTTAGTVSTTLAIHSITNATNANALH</sequence>
<dbReference type="GO" id="GO:0000139">
    <property type="term" value="C:Golgi membrane"/>
    <property type="evidence" value="ECO:0007669"/>
    <property type="project" value="UniProtKB-SubCell"/>
</dbReference>
<feature type="transmembrane region" description="Helical" evidence="6">
    <location>
        <begin position="224"/>
        <end position="245"/>
    </location>
</feature>
<evidence type="ECO:0000256" key="7">
    <source>
        <dbReference type="SAM" id="MobiDB-lite"/>
    </source>
</evidence>
<dbReference type="Proteomes" id="UP000007879">
    <property type="component" value="Unassembled WGS sequence"/>
</dbReference>
<evidence type="ECO:0000259" key="8">
    <source>
        <dbReference type="Pfam" id="PF04893"/>
    </source>
</evidence>
<evidence type="ECO:0000256" key="3">
    <source>
        <dbReference type="ARBA" id="ARBA00022692"/>
    </source>
</evidence>
<reference evidence="9" key="2">
    <citation type="submission" date="2017-05" db="UniProtKB">
        <authorList>
            <consortium name="EnsemblMetazoa"/>
        </authorList>
    </citation>
    <scope>IDENTIFICATION</scope>
</reference>
<dbReference type="InterPro" id="IPR039765">
    <property type="entry name" value="Yip5/YIPF1/YIPF2"/>
</dbReference>
<keyword evidence="10" id="KW-1185">Reference proteome</keyword>
<evidence type="ECO:0000256" key="5">
    <source>
        <dbReference type="ARBA" id="ARBA00023136"/>
    </source>
</evidence>
<comment type="similarity">
    <text evidence="2 6">Belongs to the YIP1 family.</text>
</comment>
<dbReference type="PANTHER" id="PTHR12822:SF2">
    <property type="entry name" value="PROTEIN YIPF"/>
    <property type="match status" value="1"/>
</dbReference>
<dbReference type="Pfam" id="PF04893">
    <property type="entry name" value="Yip1"/>
    <property type="match status" value="1"/>
</dbReference>
<dbReference type="InParanoid" id="A0A1X7TBC8"/>
<dbReference type="GO" id="GO:0031267">
    <property type="term" value="F:small GTPase binding"/>
    <property type="evidence" value="ECO:0007669"/>
    <property type="project" value="InterPro"/>
</dbReference>
<evidence type="ECO:0000313" key="9">
    <source>
        <dbReference type="EnsemblMetazoa" id="Aqu2.1.11622_001"/>
    </source>
</evidence>
<name>A0A1X7TBC8_AMPQE</name>
<dbReference type="STRING" id="400682.A0A1X7TBC8"/>
<feature type="transmembrane region" description="Helical" evidence="6">
    <location>
        <begin position="96"/>
        <end position="118"/>
    </location>
</feature>